<organism evidence="1 2">
    <name type="scientific">Symbiodinium microadriaticum</name>
    <name type="common">Dinoflagellate</name>
    <name type="synonym">Zooxanthella microadriatica</name>
    <dbReference type="NCBI Taxonomy" id="2951"/>
    <lineage>
        <taxon>Eukaryota</taxon>
        <taxon>Sar</taxon>
        <taxon>Alveolata</taxon>
        <taxon>Dinophyceae</taxon>
        <taxon>Suessiales</taxon>
        <taxon>Symbiodiniaceae</taxon>
        <taxon>Symbiodinium</taxon>
    </lineage>
</organism>
<dbReference type="AlphaFoldDB" id="A0A1Q9EE18"/>
<proteinExistence type="predicted"/>
<dbReference type="EMBL" id="LSRX01000178">
    <property type="protein sequence ID" value="OLQ05662.1"/>
    <property type="molecule type" value="Genomic_DNA"/>
</dbReference>
<reference evidence="1 2" key="1">
    <citation type="submission" date="2016-02" db="EMBL/GenBank/DDBJ databases">
        <title>Genome analysis of coral dinoflagellate symbionts highlights evolutionary adaptations to a symbiotic lifestyle.</title>
        <authorList>
            <person name="Aranda M."/>
            <person name="Li Y."/>
            <person name="Liew Y.J."/>
            <person name="Baumgarten S."/>
            <person name="Simakov O."/>
            <person name="Wilson M."/>
            <person name="Piel J."/>
            <person name="Ashoor H."/>
            <person name="Bougouffa S."/>
            <person name="Bajic V.B."/>
            <person name="Ryu T."/>
            <person name="Ravasi T."/>
            <person name="Bayer T."/>
            <person name="Micklem G."/>
            <person name="Kim H."/>
            <person name="Bhak J."/>
            <person name="Lajeunesse T.C."/>
            <person name="Voolstra C.R."/>
        </authorList>
    </citation>
    <scope>NUCLEOTIDE SEQUENCE [LARGE SCALE GENOMIC DNA]</scope>
    <source>
        <strain evidence="1 2">CCMP2467</strain>
    </source>
</reference>
<gene>
    <name evidence="1" type="ORF">AK812_SmicGene11111</name>
</gene>
<evidence type="ECO:0000313" key="1">
    <source>
        <dbReference type="EMBL" id="OLQ05662.1"/>
    </source>
</evidence>
<name>A0A1Q9EE18_SYMMI</name>
<accession>A0A1Q9EE18</accession>
<keyword evidence="2" id="KW-1185">Reference proteome</keyword>
<dbReference type="Proteomes" id="UP000186817">
    <property type="component" value="Unassembled WGS sequence"/>
</dbReference>
<evidence type="ECO:0000313" key="2">
    <source>
        <dbReference type="Proteomes" id="UP000186817"/>
    </source>
</evidence>
<protein>
    <submittedName>
        <fullName evidence="1">Uncharacterized protein</fullName>
    </submittedName>
</protein>
<comment type="caution">
    <text evidence="1">The sequence shown here is derived from an EMBL/GenBank/DDBJ whole genome shotgun (WGS) entry which is preliminary data.</text>
</comment>
<sequence length="140" mass="15426">MHRASPAALIGPFFFTSESSSDFFDLTAAGDQIWWHGVNISEVYNRLAAEFPVKPLPRRKPQWQSVSAFFQRAAGEALLEDPGTPTRERPHSRSRTSRATVLLKSASFCRVVSTGEEEVGEGEAPRQAATAATFTSMFYG</sequence>